<dbReference type="Proteomes" id="UP000824106">
    <property type="component" value="Unassembled WGS sequence"/>
</dbReference>
<evidence type="ECO:0000259" key="1">
    <source>
        <dbReference type="Pfam" id="PF07929"/>
    </source>
</evidence>
<name>A0A9D2JXZ2_9LACT</name>
<comment type="caution">
    <text evidence="2">The sequence shown here is derived from an EMBL/GenBank/DDBJ whole genome shotgun (WGS) entry which is preliminary data.</text>
</comment>
<organism evidence="2 3">
    <name type="scientific">Candidatus Atopostipes pullistercoris</name>
    <dbReference type="NCBI Taxonomy" id="2838467"/>
    <lineage>
        <taxon>Bacteria</taxon>
        <taxon>Bacillati</taxon>
        <taxon>Bacillota</taxon>
        <taxon>Bacilli</taxon>
        <taxon>Lactobacillales</taxon>
        <taxon>Carnobacteriaceae</taxon>
        <taxon>Atopostipes</taxon>
    </lineage>
</organism>
<dbReference type="Pfam" id="PF07929">
    <property type="entry name" value="PRiA4_ORF3"/>
    <property type="match status" value="1"/>
</dbReference>
<evidence type="ECO:0000313" key="2">
    <source>
        <dbReference type="EMBL" id="HIZ71436.1"/>
    </source>
</evidence>
<sequence>MIYQFKINLKDVGVPVWRRLLIDSDTTFEDFHYILLATFDWLGSHLHEFEVRKTDGKNLSFGKVRIGVNNTEEDVDNENVLDLFMPFSFEDEPIFDQKQEVLSNWFLKEKDRVIYTYDFGDDWEHEIVLEKILEKEPDTYYPVCIKAKNDTPPEDSRYELLNDEIDLIDPDWKQIVEEVNDFLEMDDLKAYFTGSFD</sequence>
<gene>
    <name evidence="2" type="ORF">H9808_06710</name>
</gene>
<dbReference type="Gene3D" id="3.10.290.30">
    <property type="entry name" value="MM3350-like"/>
    <property type="match status" value="1"/>
</dbReference>
<dbReference type="AlphaFoldDB" id="A0A9D2JXZ2"/>
<reference evidence="2" key="2">
    <citation type="submission" date="2021-04" db="EMBL/GenBank/DDBJ databases">
        <authorList>
            <person name="Gilroy R."/>
        </authorList>
    </citation>
    <scope>NUCLEOTIDE SEQUENCE</scope>
    <source>
        <strain evidence="2">CHK169-4300</strain>
    </source>
</reference>
<accession>A0A9D2JXZ2</accession>
<dbReference type="EMBL" id="DXAZ01000108">
    <property type="protein sequence ID" value="HIZ71436.1"/>
    <property type="molecule type" value="Genomic_DNA"/>
</dbReference>
<protein>
    <submittedName>
        <fullName evidence="2">Plasmid pRiA4b ORF-3 family protein</fullName>
    </submittedName>
</protein>
<dbReference type="PANTHER" id="PTHR41878">
    <property type="entry name" value="LEXA REPRESSOR-RELATED"/>
    <property type="match status" value="1"/>
</dbReference>
<dbReference type="PANTHER" id="PTHR41878:SF1">
    <property type="entry name" value="TNPR PROTEIN"/>
    <property type="match status" value="1"/>
</dbReference>
<proteinExistence type="predicted"/>
<dbReference type="InterPro" id="IPR024047">
    <property type="entry name" value="MM3350-like_sf"/>
</dbReference>
<reference evidence="2" key="1">
    <citation type="journal article" date="2021" name="PeerJ">
        <title>Extensive microbial diversity within the chicken gut microbiome revealed by metagenomics and culture.</title>
        <authorList>
            <person name="Gilroy R."/>
            <person name="Ravi A."/>
            <person name="Getino M."/>
            <person name="Pursley I."/>
            <person name="Horton D.L."/>
            <person name="Alikhan N.F."/>
            <person name="Baker D."/>
            <person name="Gharbi K."/>
            <person name="Hall N."/>
            <person name="Watson M."/>
            <person name="Adriaenssens E.M."/>
            <person name="Foster-Nyarko E."/>
            <person name="Jarju S."/>
            <person name="Secka A."/>
            <person name="Antonio M."/>
            <person name="Oren A."/>
            <person name="Chaudhuri R.R."/>
            <person name="La Ragione R."/>
            <person name="Hildebrand F."/>
            <person name="Pallen M.J."/>
        </authorList>
    </citation>
    <scope>NUCLEOTIDE SEQUENCE</scope>
    <source>
        <strain evidence="2">CHK169-4300</strain>
    </source>
</reference>
<dbReference type="SUPFAM" id="SSF159941">
    <property type="entry name" value="MM3350-like"/>
    <property type="match status" value="1"/>
</dbReference>
<dbReference type="InterPro" id="IPR012912">
    <property type="entry name" value="Plasmid_pRiA4b_Orf3-like"/>
</dbReference>
<evidence type="ECO:0000313" key="3">
    <source>
        <dbReference type="Proteomes" id="UP000824106"/>
    </source>
</evidence>
<feature type="domain" description="Plasmid pRiA4b Orf3-like" evidence="1">
    <location>
        <begin position="2"/>
        <end position="157"/>
    </location>
</feature>